<dbReference type="PANTHER" id="PTHR42796:SF4">
    <property type="entry name" value="FUMARYLACETOACETATE HYDROLASE DOMAIN-CONTAINING PROTEIN 2A"/>
    <property type="match status" value="1"/>
</dbReference>
<evidence type="ECO:0000256" key="2">
    <source>
        <dbReference type="ARBA" id="ARBA00022723"/>
    </source>
</evidence>
<dbReference type="Pfam" id="PF01557">
    <property type="entry name" value="FAA_hydrolase"/>
    <property type="match status" value="1"/>
</dbReference>
<organism evidence="4">
    <name type="scientific">freshwater metagenome</name>
    <dbReference type="NCBI Taxonomy" id="449393"/>
    <lineage>
        <taxon>unclassified sequences</taxon>
        <taxon>metagenomes</taxon>
        <taxon>ecological metagenomes</taxon>
    </lineage>
</organism>
<dbReference type="GO" id="GO:0044281">
    <property type="term" value="P:small molecule metabolic process"/>
    <property type="evidence" value="ECO:0007669"/>
    <property type="project" value="UniProtKB-ARBA"/>
</dbReference>
<comment type="similarity">
    <text evidence="1">Belongs to the FAH family.</text>
</comment>
<comment type="caution">
    <text evidence="4">The sequence shown here is derived from an EMBL/GenBank/DDBJ whole genome shotgun (WGS) entry which is preliminary data.</text>
</comment>
<reference evidence="4" key="1">
    <citation type="submission" date="2014-06" db="EMBL/GenBank/DDBJ databases">
        <title>Key roles for freshwater Actinobacteria revealed by deep metagenomic sequencing.</title>
        <authorList>
            <person name="Ghai R."/>
            <person name="Mizuno C.M."/>
            <person name="Picazo A."/>
            <person name="Camacho A."/>
            <person name="Rodriguez-Valera F."/>
        </authorList>
    </citation>
    <scope>NUCLEOTIDE SEQUENCE</scope>
</reference>
<dbReference type="Gene3D" id="3.90.850.10">
    <property type="entry name" value="Fumarylacetoacetase-like, C-terminal domain"/>
    <property type="match status" value="1"/>
</dbReference>
<dbReference type="InterPro" id="IPR051121">
    <property type="entry name" value="FAH"/>
</dbReference>
<protein>
    <recommendedName>
        <fullName evidence="3">Fumarylacetoacetase-like C-terminal domain-containing protein</fullName>
    </recommendedName>
</protein>
<keyword evidence="2" id="KW-0479">Metal-binding</keyword>
<evidence type="ECO:0000259" key="3">
    <source>
        <dbReference type="Pfam" id="PF01557"/>
    </source>
</evidence>
<dbReference type="AlphaFoldDB" id="A0A094QAZ2"/>
<sequence length="282" mass="30082">MTLRFASKNGRAQLVVGPNNNLVDLAEVSGGRFDSDPIKAFPRWSELREFAATITDGGTPANVDELDAPSPWPLQVFAIGLNYRSHAEESGMGLPAVPLTFTKFTSCIAAPNADIPIDAPMVDWEVELVVVMSSGGRNIKKADAWKHIAGISVGQDISDRALQFAAQPPHFDLGKSKKNYGPFGPWLVDAAEVADRDALRMTCTLNGEEVQNTLTDDLVFNVGDIIEYLSGIVELLPGDVIFTGTPGGVGVSRKPAVFLKPGDVLVSTIEGIGTTTNKCTQG</sequence>
<dbReference type="EMBL" id="JNSL01000007">
    <property type="protein sequence ID" value="KGA21410.1"/>
    <property type="molecule type" value="Genomic_DNA"/>
</dbReference>
<evidence type="ECO:0000256" key="1">
    <source>
        <dbReference type="ARBA" id="ARBA00010211"/>
    </source>
</evidence>
<dbReference type="SUPFAM" id="SSF56529">
    <property type="entry name" value="FAH"/>
    <property type="match status" value="1"/>
</dbReference>
<dbReference type="InterPro" id="IPR011234">
    <property type="entry name" value="Fumarylacetoacetase-like_C"/>
</dbReference>
<dbReference type="GO" id="GO:0003824">
    <property type="term" value="F:catalytic activity"/>
    <property type="evidence" value="ECO:0007669"/>
    <property type="project" value="InterPro"/>
</dbReference>
<proteinExistence type="inferred from homology"/>
<gene>
    <name evidence="4" type="ORF">GM51_2285</name>
</gene>
<accession>A0A094QAZ2</accession>
<dbReference type="GO" id="GO:0046872">
    <property type="term" value="F:metal ion binding"/>
    <property type="evidence" value="ECO:0007669"/>
    <property type="project" value="UniProtKB-KW"/>
</dbReference>
<dbReference type="PANTHER" id="PTHR42796">
    <property type="entry name" value="FUMARYLACETOACETATE HYDROLASE DOMAIN-CONTAINING PROTEIN 2A-RELATED"/>
    <property type="match status" value="1"/>
</dbReference>
<name>A0A094QAZ2_9ZZZZ</name>
<evidence type="ECO:0000313" key="4">
    <source>
        <dbReference type="EMBL" id="KGA21410.1"/>
    </source>
</evidence>
<dbReference type="InterPro" id="IPR036663">
    <property type="entry name" value="Fumarylacetoacetase_C_sf"/>
</dbReference>
<feature type="domain" description="Fumarylacetoacetase-like C-terminal" evidence="3">
    <location>
        <begin position="76"/>
        <end position="278"/>
    </location>
</feature>